<protein>
    <recommendedName>
        <fullName evidence="2">C-type lectin domain-containing protein</fullName>
    </recommendedName>
</protein>
<feature type="signal peptide" evidence="1">
    <location>
        <begin position="1"/>
        <end position="23"/>
    </location>
</feature>
<reference evidence="3 4" key="1">
    <citation type="submission" date="2024-05" db="EMBL/GenBank/DDBJ databases">
        <authorList>
            <person name="Wallberg A."/>
        </authorList>
    </citation>
    <scope>NUCLEOTIDE SEQUENCE [LARGE SCALE GENOMIC DNA]</scope>
</reference>
<comment type="caution">
    <text evidence="3">The sequence shown here is derived from an EMBL/GenBank/DDBJ whole genome shotgun (WGS) entry which is preliminary data.</text>
</comment>
<keyword evidence="4" id="KW-1185">Reference proteome</keyword>
<evidence type="ECO:0000313" key="4">
    <source>
        <dbReference type="Proteomes" id="UP001497623"/>
    </source>
</evidence>
<accession>A0AAV2QMQ1</accession>
<dbReference type="PROSITE" id="PS50041">
    <property type="entry name" value="C_TYPE_LECTIN_2"/>
    <property type="match status" value="1"/>
</dbReference>
<feature type="domain" description="C-type lectin" evidence="2">
    <location>
        <begin position="97"/>
        <end position="220"/>
    </location>
</feature>
<dbReference type="Proteomes" id="UP001497623">
    <property type="component" value="Unassembled WGS sequence"/>
</dbReference>
<dbReference type="InterPro" id="IPR016186">
    <property type="entry name" value="C-type_lectin-like/link_sf"/>
</dbReference>
<dbReference type="SUPFAM" id="SSF56436">
    <property type="entry name" value="C-type lectin-like"/>
    <property type="match status" value="1"/>
</dbReference>
<evidence type="ECO:0000256" key="1">
    <source>
        <dbReference type="SAM" id="SignalP"/>
    </source>
</evidence>
<proteinExistence type="predicted"/>
<dbReference type="Gene3D" id="3.10.100.10">
    <property type="entry name" value="Mannose-Binding Protein A, subunit A"/>
    <property type="match status" value="1"/>
</dbReference>
<sequence>MAWTYSGIILLLGLLSHTEYVNSCDDECKDDLVQRFENLLDKKINVLEKKLTLKMEHINNTLTQKLNDILENMEKINQYMTGADNEVEGCPAGFFNMSTQCFRMSNKSESQLSWLEAKTECEQEGFILAQPDEAVAVDLRKYLFESFGNSDAWLGAQGDGSTFVFAHGGLALDNASPLWYTGLPLTSSDAGTERCLMLHVDEYALTSHPTGPYATSPCSKASFGPRFALCEVK</sequence>
<evidence type="ECO:0000313" key="3">
    <source>
        <dbReference type="EMBL" id="CAL4093716.1"/>
    </source>
</evidence>
<dbReference type="InterPro" id="IPR016187">
    <property type="entry name" value="CTDL_fold"/>
</dbReference>
<gene>
    <name evidence="3" type="ORF">MNOR_LOCUS14945</name>
</gene>
<evidence type="ECO:0000259" key="2">
    <source>
        <dbReference type="PROSITE" id="PS50041"/>
    </source>
</evidence>
<feature type="chain" id="PRO_5043393801" description="C-type lectin domain-containing protein" evidence="1">
    <location>
        <begin position="24"/>
        <end position="233"/>
    </location>
</feature>
<dbReference type="EMBL" id="CAXKWB010009165">
    <property type="protein sequence ID" value="CAL4093716.1"/>
    <property type="molecule type" value="Genomic_DNA"/>
</dbReference>
<dbReference type="AlphaFoldDB" id="A0AAV2QMQ1"/>
<keyword evidence="1" id="KW-0732">Signal</keyword>
<dbReference type="CDD" id="cd00037">
    <property type="entry name" value="CLECT"/>
    <property type="match status" value="1"/>
</dbReference>
<name>A0AAV2QMQ1_MEGNR</name>
<organism evidence="3 4">
    <name type="scientific">Meganyctiphanes norvegica</name>
    <name type="common">Northern krill</name>
    <name type="synonym">Thysanopoda norvegica</name>
    <dbReference type="NCBI Taxonomy" id="48144"/>
    <lineage>
        <taxon>Eukaryota</taxon>
        <taxon>Metazoa</taxon>
        <taxon>Ecdysozoa</taxon>
        <taxon>Arthropoda</taxon>
        <taxon>Crustacea</taxon>
        <taxon>Multicrustacea</taxon>
        <taxon>Malacostraca</taxon>
        <taxon>Eumalacostraca</taxon>
        <taxon>Eucarida</taxon>
        <taxon>Euphausiacea</taxon>
        <taxon>Euphausiidae</taxon>
        <taxon>Meganyctiphanes</taxon>
    </lineage>
</organism>
<dbReference type="InterPro" id="IPR001304">
    <property type="entry name" value="C-type_lectin-like"/>
</dbReference>